<evidence type="ECO:0000313" key="1">
    <source>
        <dbReference type="EMBL" id="MCD7453634.1"/>
    </source>
</evidence>
<sequence length="100" mass="11277">MFTPTVDDNQDGNTNTGHLHVHQHDEITEHPTDFFNNVVDDVHFHTESPKEESVQELTLEQSVQKNSKEQSLVEVPVVNDPVLQESIMDVPMGTDVDLSL</sequence>
<dbReference type="Proteomes" id="UP000823775">
    <property type="component" value="Unassembled WGS sequence"/>
</dbReference>
<accession>A0ABS8S3P0</accession>
<feature type="non-terminal residue" evidence="1">
    <location>
        <position position="100"/>
    </location>
</feature>
<protein>
    <submittedName>
        <fullName evidence="1">Uncharacterized protein</fullName>
    </submittedName>
</protein>
<dbReference type="EMBL" id="JACEIK010000260">
    <property type="protein sequence ID" value="MCD7453634.1"/>
    <property type="molecule type" value="Genomic_DNA"/>
</dbReference>
<gene>
    <name evidence="1" type="ORF">HAX54_021687</name>
</gene>
<name>A0ABS8S3P0_DATST</name>
<comment type="caution">
    <text evidence="1">The sequence shown here is derived from an EMBL/GenBank/DDBJ whole genome shotgun (WGS) entry which is preliminary data.</text>
</comment>
<reference evidence="1 2" key="1">
    <citation type="journal article" date="2021" name="BMC Genomics">
        <title>Datura genome reveals duplications of psychoactive alkaloid biosynthetic genes and high mutation rate following tissue culture.</title>
        <authorList>
            <person name="Rajewski A."/>
            <person name="Carter-House D."/>
            <person name="Stajich J."/>
            <person name="Litt A."/>
        </authorList>
    </citation>
    <scope>NUCLEOTIDE SEQUENCE [LARGE SCALE GENOMIC DNA]</scope>
    <source>
        <strain evidence="1">AR-01</strain>
    </source>
</reference>
<proteinExistence type="predicted"/>
<evidence type="ECO:0000313" key="2">
    <source>
        <dbReference type="Proteomes" id="UP000823775"/>
    </source>
</evidence>
<organism evidence="1 2">
    <name type="scientific">Datura stramonium</name>
    <name type="common">Jimsonweed</name>
    <name type="synonym">Common thornapple</name>
    <dbReference type="NCBI Taxonomy" id="4076"/>
    <lineage>
        <taxon>Eukaryota</taxon>
        <taxon>Viridiplantae</taxon>
        <taxon>Streptophyta</taxon>
        <taxon>Embryophyta</taxon>
        <taxon>Tracheophyta</taxon>
        <taxon>Spermatophyta</taxon>
        <taxon>Magnoliopsida</taxon>
        <taxon>eudicotyledons</taxon>
        <taxon>Gunneridae</taxon>
        <taxon>Pentapetalae</taxon>
        <taxon>asterids</taxon>
        <taxon>lamiids</taxon>
        <taxon>Solanales</taxon>
        <taxon>Solanaceae</taxon>
        <taxon>Solanoideae</taxon>
        <taxon>Datureae</taxon>
        <taxon>Datura</taxon>
    </lineage>
</organism>
<keyword evidence="2" id="KW-1185">Reference proteome</keyword>